<keyword evidence="2" id="KW-1185">Reference proteome</keyword>
<dbReference type="Proteomes" id="UP000270094">
    <property type="component" value="Unassembled WGS sequence"/>
</dbReference>
<dbReference type="EMBL" id="UYYB01095016">
    <property type="protein sequence ID" value="VDM75187.1"/>
    <property type="molecule type" value="Genomic_DNA"/>
</dbReference>
<dbReference type="InterPro" id="IPR015943">
    <property type="entry name" value="WD40/YVTN_repeat-like_dom_sf"/>
</dbReference>
<dbReference type="InterPro" id="IPR036322">
    <property type="entry name" value="WD40_repeat_dom_sf"/>
</dbReference>
<gene>
    <name evidence="1" type="ORF">SVUK_LOCUS10185</name>
</gene>
<evidence type="ECO:0000313" key="2">
    <source>
        <dbReference type="Proteomes" id="UP000270094"/>
    </source>
</evidence>
<proteinExistence type="predicted"/>
<reference evidence="1 2" key="1">
    <citation type="submission" date="2018-11" db="EMBL/GenBank/DDBJ databases">
        <authorList>
            <consortium name="Pathogen Informatics"/>
        </authorList>
    </citation>
    <scope>NUCLEOTIDE SEQUENCE [LARGE SCALE GENOMIC DNA]</scope>
</reference>
<organism evidence="1 2">
    <name type="scientific">Strongylus vulgaris</name>
    <name type="common">Blood worm</name>
    <dbReference type="NCBI Taxonomy" id="40348"/>
    <lineage>
        <taxon>Eukaryota</taxon>
        <taxon>Metazoa</taxon>
        <taxon>Ecdysozoa</taxon>
        <taxon>Nematoda</taxon>
        <taxon>Chromadorea</taxon>
        <taxon>Rhabditida</taxon>
        <taxon>Rhabditina</taxon>
        <taxon>Rhabditomorpha</taxon>
        <taxon>Strongyloidea</taxon>
        <taxon>Strongylidae</taxon>
        <taxon>Strongylus</taxon>
    </lineage>
</organism>
<dbReference type="SUPFAM" id="SSF50978">
    <property type="entry name" value="WD40 repeat-like"/>
    <property type="match status" value="1"/>
</dbReference>
<dbReference type="OrthoDB" id="5594999at2759"/>
<protein>
    <submittedName>
        <fullName evidence="1">Uncharacterized protein</fullName>
    </submittedName>
</protein>
<dbReference type="Gene3D" id="2.130.10.10">
    <property type="entry name" value="YVTN repeat-like/Quinoprotein amine dehydrogenase"/>
    <property type="match status" value="1"/>
</dbReference>
<dbReference type="AlphaFoldDB" id="A0A3P7JGG7"/>
<name>A0A3P7JGG7_STRVU</name>
<sequence length="610" mass="67810">MITTATYSRISCLIQGTAWENLHIVAGTWAGELIICRPCSHEEAFYDLKHTLLSWRLSGTDLHLEYKQVLRVGCVRAIVVNCKSVCIASDYGSLVRVYKEDLQNEAILSWEPLSAVKAFTRLSTGGFQLLQYKTRSNARFMSRTSINSHRSEFVAVVEDKKLRIFKNKQEVRCDTLKRKLIAVHIQGPFAFLYREDDVGKILNLELPSCLCVLNFGPVIKSMSLRSKLKITSFAVDCFGERFSVAVEPNGKVALLSARQLCPYLPDLVPAAMSSDNRLILAFSGRLVTAHMELKYESVLIDALHRANIVDVSLMHEDSNRAIIATAAEDHSIVIFSLDSETNGRTDKITVYNEAKPTCLCSHPFIRSEWLLYVGGEKGSVASWLVTSRDLRVSDPKYIVSSVYRRDRYSARCECEVHPNHYVVIAYADGILDIVQSSLIEDQPGFALQLLKRIDSATELSVPSQVFLRIGLNGQLEISLATTSGRHGFHYFVPRQWYLHTGGSDCIEECGLSAIFVYPVEESGEKIVAFGSESGCITLAVSSWSKTTITASAKFHSGTVSALQGSRVQGVYCLVSVSLDCRLAVWRISDDAKEAGSTSLPQLHAYALLEF</sequence>
<accession>A0A3P7JGG7</accession>
<evidence type="ECO:0000313" key="1">
    <source>
        <dbReference type="EMBL" id="VDM75187.1"/>
    </source>
</evidence>